<accession>A0A645CTL9</accession>
<evidence type="ECO:0000313" key="1">
    <source>
        <dbReference type="EMBL" id="MPM80267.1"/>
    </source>
</evidence>
<gene>
    <name evidence="1" type="ORF">SDC9_127314</name>
</gene>
<proteinExistence type="predicted"/>
<protein>
    <submittedName>
        <fullName evidence="1">Uncharacterized protein</fullName>
    </submittedName>
</protein>
<name>A0A645CTL9_9ZZZZ</name>
<sequence length="344" mass="37334">MVRIAPGIGHRVLQALVLLLAAFQRRVLAEHHFGPACGECQAATALAGLQNHRIALLRARHRQWPARLEVGADVVQAAHLVGVGIDLGHLVVDDGVVRPGVPVAHDHFHELVGAVIAQIVLQMFFVAEVRGLGIIHRRDHIPRHAALGHQVQRGIETRHMIGLVIGRRIGGAQAQARGGHGHGHQHRGGFQLGGTHAVFHGVAVAVAVDVRNGQAIIEEGHVELALFQRARHALEILRAQRVRHAGRMPPRARVVGAILCLHEGDERHLARGVGHERLSSFVVTGSATTAHVRKYSCKPRAPQFLVCDGLIDAPNKYPAAPFIAGAYRSIEARDLFCVARHFKL</sequence>
<dbReference type="AlphaFoldDB" id="A0A645CTL9"/>
<comment type="caution">
    <text evidence="1">The sequence shown here is derived from an EMBL/GenBank/DDBJ whole genome shotgun (WGS) entry which is preliminary data.</text>
</comment>
<dbReference type="EMBL" id="VSSQ01029936">
    <property type="protein sequence ID" value="MPM80267.1"/>
    <property type="molecule type" value="Genomic_DNA"/>
</dbReference>
<organism evidence="1">
    <name type="scientific">bioreactor metagenome</name>
    <dbReference type="NCBI Taxonomy" id="1076179"/>
    <lineage>
        <taxon>unclassified sequences</taxon>
        <taxon>metagenomes</taxon>
        <taxon>ecological metagenomes</taxon>
    </lineage>
</organism>
<reference evidence="1" key="1">
    <citation type="submission" date="2019-08" db="EMBL/GenBank/DDBJ databases">
        <authorList>
            <person name="Kucharzyk K."/>
            <person name="Murdoch R.W."/>
            <person name="Higgins S."/>
            <person name="Loffler F."/>
        </authorList>
    </citation>
    <scope>NUCLEOTIDE SEQUENCE</scope>
</reference>